<name>A0A1E4T7G6_9ASCO</name>
<evidence type="ECO:0000313" key="1">
    <source>
        <dbReference type="EMBL" id="ODV87696.1"/>
    </source>
</evidence>
<keyword evidence="2" id="KW-1185">Reference proteome</keyword>
<dbReference type="EMBL" id="KV453847">
    <property type="protein sequence ID" value="ODV87696.1"/>
    <property type="molecule type" value="Genomic_DNA"/>
</dbReference>
<evidence type="ECO:0008006" key="3">
    <source>
        <dbReference type="Google" id="ProtNLM"/>
    </source>
</evidence>
<reference evidence="2" key="1">
    <citation type="submission" date="2016-04" db="EMBL/GenBank/DDBJ databases">
        <title>Comparative genomics of biotechnologically important yeasts.</title>
        <authorList>
            <consortium name="DOE Joint Genome Institute"/>
            <person name="Riley R."/>
            <person name="Haridas S."/>
            <person name="Wolfe K.H."/>
            <person name="Lopes M.R."/>
            <person name="Hittinger C.T."/>
            <person name="Goker M."/>
            <person name="Salamov A."/>
            <person name="Wisecaver J."/>
            <person name="Long T.M."/>
            <person name="Aerts A.L."/>
            <person name="Barry K."/>
            <person name="Choi C."/>
            <person name="Clum A."/>
            <person name="Coughlan A.Y."/>
            <person name="Deshpande S."/>
            <person name="Douglass A.P."/>
            <person name="Hanson S.J."/>
            <person name="Klenk H.-P."/>
            <person name="Labutti K."/>
            <person name="Lapidus A."/>
            <person name="Lindquist E."/>
            <person name="Lipzen A."/>
            <person name="Meier-Kolthoff J.P."/>
            <person name="Ohm R.A."/>
            <person name="Otillar R.P."/>
            <person name="Pangilinan J."/>
            <person name="Peng Y."/>
            <person name="Rokas A."/>
            <person name="Rosa C.A."/>
            <person name="Scheuner C."/>
            <person name="Sibirny A.A."/>
            <person name="Slot J.C."/>
            <person name="Stielow J.B."/>
            <person name="Sun H."/>
            <person name="Kurtzman C.P."/>
            <person name="Blackwell M."/>
            <person name="Grigoriev I.V."/>
            <person name="Jeffries T.W."/>
        </authorList>
    </citation>
    <scope>NUCLEOTIDE SEQUENCE [LARGE SCALE GENOMIC DNA]</scope>
    <source>
        <strain evidence="2">NRRL YB-2248</strain>
    </source>
</reference>
<dbReference type="Proteomes" id="UP000094801">
    <property type="component" value="Unassembled WGS sequence"/>
</dbReference>
<sequence>MSESSITYTTETFQNVMTKLPVELQYLVMSYTYWGEYPIKSLLENISTGCALLKFTMIEKLFNLVELDHNEVTLGSFGPISIYSYEFKLLLKILKNLGKNGTKKYQKFVIKNLKIGLFKEPENYRVILLLKYSKRLEIDHFESVAMLKLTKINYLRKVRICTIKAVENADADDLVLILSRTLRHLEINAGPLESNKLSSVELKLHRLKLFVVEQKKKKLQVDLKIVINSIDKLDFESLPKLRIPNSNVTLDIKSTKGLEAGQLRKFIIRSFGLREIKSLTINFEKKITNNDLKDASFVEDLTQLKILKLYGDFELGSSTRSPVLNLDELVLSRGYANLDNVLARKMTLKNCVQRRNTIINEGVEELTVTSCLDWDIVKLPQTLIDLHINNWLFGKSFAKIELFETLANLKRLKIIYYIENEYSNPPYELRYYVFKLYGNYLDGEVDFDFLDLERSVDLYRPELKQLGMMKVLRNLDKVRIYNNPKTNEFVWTSPQYGLDMFYLKKMTIESKEKYPRALTVEFLDEKTLQGVDFREDLPIPFQLLYLK</sequence>
<organism evidence="1 2">
    <name type="scientific">[Candida] arabinofermentans NRRL YB-2248</name>
    <dbReference type="NCBI Taxonomy" id="983967"/>
    <lineage>
        <taxon>Eukaryota</taxon>
        <taxon>Fungi</taxon>
        <taxon>Dikarya</taxon>
        <taxon>Ascomycota</taxon>
        <taxon>Saccharomycotina</taxon>
        <taxon>Pichiomycetes</taxon>
        <taxon>Pichiales</taxon>
        <taxon>Pichiaceae</taxon>
        <taxon>Ogataea</taxon>
        <taxon>Ogataea/Candida clade</taxon>
    </lineage>
</organism>
<accession>A0A1E4T7G6</accession>
<gene>
    <name evidence="1" type="ORF">CANARDRAFT_5014</name>
</gene>
<evidence type="ECO:0000313" key="2">
    <source>
        <dbReference type="Proteomes" id="UP000094801"/>
    </source>
</evidence>
<proteinExistence type="predicted"/>
<dbReference type="AlphaFoldDB" id="A0A1E4T7G6"/>
<protein>
    <recommendedName>
        <fullName evidence="3">F-box domain-containing protein</fullName>
    </recommendedName>
</protein>